<keyword evidence="3" id="KW-1185">Reference proteome</keyword>
<accession>A0AAD6N9B2</accession>
<comment type="caution">
    <text evidence="2">The sequence shown here is derived from an EMBL/GenBank/DDBJ whole genome shotgun (WGS) entry which is preliminary data.</text>
</comment>
<dbReference type="AlphaFoldDB" id="A0AAD6N9B2"/>
<reference evidence="2" key="2">
    <citation type="submission" date="2023-01" db="EMBL/GenBank/DDBJ databases">
        <authorList>
            <person name="Petersen C."/>
        </authorList>
    </citation>
    <scope>NUCLEOTIDE SEQUENCE</scope>
    <source>
        <strain evidence="2">IBT 15450</strain>
    </source>
</reference>
<sequence>MSSPLKSPIKDRFTELSAADTRLILYASICFNGTKLDTEKLARLADMKPGSAGSNYLRAKRHLEKILGEERPDSSASPTKTKSRAPANRNAARKAPEVPQLENADEAEAKDDSAETLLTTRAPKRCKTVTPADEYFEAEVSIVKDEPTDD</sequence>
<protein>
    <submittedName>
        <fullName evidence="2">Uncharacterized protein</fullName>
    </submittedName>
</protein>
<name>A0AAD6N9B2_PENCN</name>
<dbReference type="Proteomes" id="UP001219568">
    <property type="component" value="Unassembled WGS sequence"/>
</dbReference>
<evidence type="ECO:0000313" key="2">
    <source>
        <dbReference type="EMBL" id="KAJ6043646.1"/>
    </source>
</evidence>
<reference evidence="2" key="1">
    <citation type="journal article" date="2023" name="IMA Fungus">
        <title>Comparative genomic study of the Penicillium genus elucidates a diverse pangenome and 15 lateral gene transfer events.</title>
        <authorList>
            <person name="Petersen C."/>
            <person name="Sorensen T."/>
            <person name="Nielsen M.R."/>
            <person name="Sondergaard T.E."/>
            <person name="Sorensen J.L."/>
            <person name="Fitzpatrick D.A."/>
            <person name="Frisvad J.C."/>
            <person name="Nielsen K.L."/>
        </authorList>
    </citation>
    <scope>NUCLEOTIDE SEQUENCE</scope>
    <source>
        <strain evidence="2">IBT 15450</strain>
    </source>
</reference>
<feature type="region of interest" description="Disordered" evidence="1">
    <location>
        <begin position="66"/>
        <end position="131"/>
    </location>
</feature>
<evidence type="ECO:0000256" key="1">
    <source>
        <dbReference type="SAM" id="MobiDB-lite"/>
    </source>
</evidence>
<organism evidence="2 3">
    <name type="scientific">Penicillium canescens</name>
    <dbReference type="NCBI Taxonomy" id="5083"/>
    <lineage>
        <taxon>Eukaryota</taxon>
        <taxon>Fungi</taxon>
        <taxon>Dikarya</taxon>
        <taxon>Ascomycota</taxon>
        <taxon>Pezizomycotina</taxon>
        <taxon>Eurotiomycetes</taxon>
        <taxon>Eurotiomycetidae</taxon>
        <taxon>Eurotiales</taxon>
        <taxon>Aspergillaceae</taxon>
        <taxon>Penicillium</taxon>
    </lineage>
</organism>
<gene>
    <name evidence="2" type="ORF">N7460_005001</name>
</gene>
<evidence type="ECO:0000313" key="3">
    <source>
        <dbReference type="Proteomes" id="UP001219568"/>
    </source>
</evidence>
<proteinExistence type="predicted"/>
<dbReference type="EMBL" id="JAQJZL010000004">
    <property type="protein sequence ID" value="KAJ6043646.1"/>
    <property type="molecule type" value="Genomic_DNA"/>
</dbReference>